<proteinExistence type="predicted"/>
<name>A0A852ZG52_9ACTN</name>
<dbReference type="Gene3D" id="1.20.120.450">
    <property type="entry name" value="dinb family like domain"/>
    <property type="match status" value="1"/>
</dbReference>
<accession>A0A852ZG52</accession>
<evidence type="ECO:0000313" key="2">
    <source>
        <dbReference type="Proteomes" id="UP000579605"/>
    </source>
</evidence>
<gene>
    <name evidence="1" type="ORF">F4554_001247</name>
</gene>
<reference evidence="1 2" key="1">
    <citation type="submission" date="2020-07" db="EMBL/GenBank/DDBJ databases">
        <title>Sequencing the genomes of 1000 actinobacteria strains.</title>
        <authorList>
            <person name="Klenk H.-P."/>
        </authorList>
    </citation>
    <scope>NUCLEOTIDE SEQUENCE [LARGE SCALE GENOMIC DNA]</scope>
    <source>
        <strain evidence="1 2">DSM 18448</strain>
    </source>
</reference>
<dbReference type="Proteomes" id="UP000579605">
    <property type="component" value="Unassembled WGS sequence"/>
</dbReference>
<keyword evidence="2" id="KW-1185">Reference proteome</keyword>
<dbReference type="AlphaFoldDB" id="A0A852ZG52"/>
<dbReference type="InterPro" id="IPR034660">
    <property type="entry name" value="DinB/YfiT-like"/>
</dbReference>
<dbReference type="InterPro" id="IPR007061">
    <property type="entry name" value="MST-like"/>
</dbReference>
<evidence type="ECO:0000313" key="1">
    <source>
        <dbReference type="EMBL" id="NYH88609.1"/>
    </source>
</evidence>
<dbReference type="SUPFAM" id="SSF109854">
    <property type="entry name" value="DinB/YfiT-like putative metalloenzymes"/>
    <property type="match status" value="1"/>
</dbReference>
<dbReference type="EMBL" id="JACBZH010000001">
    <property type="protein sequence ID" value="NYH88609.1"/>
    <property type="molecule type" value="Genomic_DNA"/>
</dbReference>
<dbReference type="Pfam" id="PF04978">
    <property type="entry name" value="MST"/>
    <property type="match status" value="1"/>
</dbReference>
<dbReference type="RefSeq" id="WP_179786483.1">
    <property type="nucleotide sequence ID" value="NZ_BAAARR010000022.1"/>
</dbReference>
<organism evidence="1 2">
    <name type="scientific">Actinopolymorpha rutila</name>
    <dbReference type="NCBI Taxonomy" id="446787"/>
    <lineage>
        <taxon>Bacteria</taxon>
        <taxon>Bacillati</taxon>
        <taxon>Actinomycetota</taxon>
        <taxon>Actinomycetes</taxon>
        <taxon>Propionibacteriales</taxon>
        <taxon>Actinopolymorphaceae</taxon>
        <taxon>Actinopolymorpha</taxon>
    </lineage>
</organism>
<protein>
    <submittedName>
        <fullName evidence="1">Putative damage-inducible protein DinB</fullName>
    </submittedName>
</protein>
<sequence>MTAEWTAPPVERAGPDHVAAERRALEQWLDYHRDTLLMKCAGMTPERLKLRGVPSSNLSLLGLVRHLADAERGWFRQCAAGQDVPDLYWTEADSGADFNNVEAAEAEADLDLYRREIVAAREAVAGKGLDDVVPFRWGGPDRDLRWIYLHMIEEYARHNGHADLIREAIDGVTGD</sequence>
<comment type="caution">
    <text evidence="1">The sequence shown here is derived from an EMBL/GenBank/DDBJ whole genome shotgun (WGS) entry which is preliminary data.</text>
</comment>